<evidence type="ECO:0000256" key="7">
    <source>
        <dbReference type="ARBA" id="ARBA00022741"/>
    </source>
</evidence>
<feature type="modified residue" description="Phosphohistidine" evidence="12">
    <location>
        <position position="750"/>
    </location>
</feature>
<dbReference type="CDD" id="cd00082">
    <property type="entry name" value="HisKA"/>
    <property type="match status" value="1"/>
</dbReference>
<dbReference type="InterPro" id="IPR005467">
    <property type="entry name" value="His_kinase_dom"/>
</dbReference>
<dbReference type="PANTHER" id="PTHR45339">
    <property type="entry name" value="HYBRID SIGNAL TRANSDUCTION HISTIDINE KINASE J"/>
    <property type="match status" value="1"/>
</dbReference>
<evidence type="ECO:0000259" key="18">
    <source>
        <dbReference type="PROSITE" id="PS50894"/>
    </source>
</evidence>
<evidence type="ECO:0000313" key="19">
    <source>
        <dbReference type="EMBL" id="MEL1265461.1"/>
    </source>
</evidence>
<dbReference type="InterPro" id="IPR036641">
    <property type="entry name" value="HPT_dom_sf"/>
</dbReference>
<evidence type="ECO:0000256" key="11">
    <source>
        <dbReference type="ARBA" id="ARBA00023136"/>
    </source>
</evidence>
<reference evidence="19 20" key="1">
    <citation type="submission" date="2024-04" db="EMBL/GenBank/DDBJ databases">
        <title>Draft genome sequence of Pseudoxanthomonas putridarboris WD12.</title>
        <authorList>
            <person name="Oh J."/>
        </authorList>
    </citation>
    <scope>NUCLEOTIDE SEQUENCE [LARGE SCALE GENOMIC DNA]</scope>
    <source>
        <strain evidence="19 20">WD12</strain>
    </source>
</reference>
<dbReference type="CDD" id="cd16922">
    <property type="entry name" value="HATPase_EvgS-ArcB-TorS-like"/>
    <property type="match status" value="1"/>
</dbReference>
<dbReference type="Gene3D" id="3.30.565.10">
    <property type="entry name" value="Histidine kinase-like ATPase, C-terminal domain"/>
    <property type="match status" value="1"/>
</dbReference>
<dbReference type="SMART" id="SM00448">
    <property type="entry name" value="REC"/>
    <property type="match status" value="1"/>
</dbReference>
<dbReference type="InterPro" id="IPR003661">
    <property type="entry name" value="HisK_dim/P_dom"/>
</dbReference>
<dbReference type="Proteomes" id="UP001459204">
    <property type="component" value="Unassembled WGS sequence"/>
</dbReference>
<evidence type="ECO:0000256" key="10">
    <source>
        <dbReference type="ARBA" id="ARBA00023012"/>
    </source>
</evidence>
<feature type="modified residue" description="4-aspartylphosphate" evidence="13">
    <location>
        <position position="589"/>
    </location>
</feature>
<feature type="domain" description="Response regulatory" evidence="17">
    <location>
        <begin position="540"/>
        <end position="660"/>
    </location>
</feature>
<evidence type="ECO:0000256" key="13">
    <source>
        <dbReference type="PROSITE-ProRule" id="PRU00169"/>
    </source>
</evidence>
<dbReference type="Gene3D" id="1.20.120.160">
    <property type="entry name" value="HPT domain"/>
    <property type="match status" value="1"/>
</dbReference>
<evidence type="ECO:0000256" key="2">
    <source>
        <dbReference type="ARBA" id="ARBA00004651"/>
    </source>
</evidence>
<dbReference type="EMBL" id="JBBWWT010000006">
    <property type="protein sequence ID" value="MEL1265461.1"/>
    <property type="molecule type" value="Genomic_DNA"/>
</dbReference>
<organism evidence="19 20">
    <name type="scientific">Pseudoxanthomonas putridarboris</name>
    <dbReference type="NCBI Taxonomy" id="752605"/>
    <lineage>
        <taxon>Bacteria</taxon>
        <taxon>Pseudomonadati</taxon>
        <taxon>Pseudomonadota</taxon>
        <taxon>Gammaproteobacteria</taxon>
        <taxon>Lysobacterales</taxon>
        <taxon>Lysobacteraceae</taxon>
        <taxon>Pseudoxanthomonas</taxon>
    </lineage>
</organism>
<feature type="transmembrane region" description="Helical" evidence="15">
    <location>
        <begin position="38"/>
        <end position="56"/>
    </location>
</feature>
<dbReference type="PRINTS" id="PR00344">
    <property type="entry name" value="BCTRLSENSOR"/>
</dbReference>
<feature type="domain" description="HPt" evidence="18">
    <location>
        <begin position="711"/>
        <end position="804"/>
    </location>
</feature>
<dbReference type="InterPro" id="IPR008207">
    <property type="entry name" value="Sig_transdc_His_kin_Hpt_dom"/>
</dbReference>
<dbReference type="Pfam" id="PF00072">
    <property type="entry name" value="Response_reg"/>
    <property type="match status" value="1"/>
</dbReference>
<proteinExistence type="predicted"/>
<dbReference type="SMART" id="SM00073">
    <property type="entry name" value="HPT"/>
    <property type="match status" value="1"/>
</dbReference>
<keyword evidence="7" id="KW-0547">Nucleotide-binding</keyword>
<evidence type="ECO:0000256" key="6">
    <source>
        <dbReference type="ARBA" id="ARBA00022692"/>
    </source>
</evidence>
<evidence type="ECO:0000256" key="14">
    <source>
        <dbReference type="SAM" id="Coils"/>
    </source>
</evidence>
<comment type="caution">
    <text evidence="19">The sequence shown here is derived from an EMBL/GenBank/DDBJ whole genome shotgun (WGS) entry which is preliminary data.</text>
</comment>
<evidence type="ECO:0000256" key="4">
    <source>
        <dbReference type="ARBA" id="ARBA00022475"/>
    </source>
</evidence>
<feature type="coiled-coil region" evidence="14">
    <location>
        <begin position="65"/>
        <end position="109"/>
    </location>
</feature>
<evidence type="ECO:0000256" key="3">
    <source>
        <dbReference type="ARBA" id="ARBA00012438"/>
    </source>
</evidence>
<dbReference type="PROSITE" id="PS50894">
    <property type="entry name" value="HPT"/>
    <property type="match status" value="1"/>
</dbReference>
<feature type="transmembrane region" description="Helical" evidence="15">
    <location>
        <begin position="12"/>
        <end position="32"/>
    </location>
</feature>
<dbReference type="SUPFAM" id="SSF55874">
    <property type="entry name" value="ATPase domain of HSP90 chaperone/DNA topoisomerase II/histidine kinase"/>
    <property type="match status" value="1"/>
</dbReference>
<dbReference type="InterPro" id="IPR036097">
    <property type="entry name" value="HisK_dim/P_sf"/>
</dbReference>
<dbReference type="SUPFAM" id="SSF52172">
    <property type="entry name" value="CheY-like"/>
    <property type="match status" value="1"/>
</dbReference>
<dbReference type="EC" id="2.7.13.3" evidence="3"/>
<dbReference type="GO" id="GO:0005524">
    <property type="term" value="F:ATP binding"/>
    <property type="evidence" value="ECO:0007669"/>
    <property type="project" value="UniProtKB-KW"/>
</dbReference>
<evidence type="ECO:0000256" key="12">
    <source>
        <dbReference type="PROSITE-ProRule" id="PRU00110"/>
    </source>
</evidence>
<dbReference type="CDD" id="cd17546">
    <property type="entry name" value="REC_hyHK_CKI1_RcsC-like"/>
    <property type="match status" value="1"/>
</dbReference>
<keyword evidence="6 15" id="KW-0812">Transmembrane</keyword>
<keyword evidence="9 15" id="KW-1133">Transmembrane helix</keyword>
<evidence type="ECO:0000256" key="1">
    <source>
        <dbReference type="ARBA" id="ARBA00000085"/>
    </source>
</evidence>
<evidence type="ECO:0000256" key="9">
    <source>
        <dbReference type="ARBA" id="ARBA00022989"/>
    </source>
</evidence>
<dbReference type="PROSITE" id="PS50109">
    <property type="entry name" value="HIS_KIN"/>
    <property type="match status" value="1"/>
</dbReference>
<keyword evidence="10" id="KW-0902">Two-component regulatory system</keyword>
<dbReference type="InterPro" id="IPR011006">
    <property type="entry name" value="CheY-like_superfamily"/>
</dbReference>
<keyword evidence="14" id="KW-0175">Coiled coil</keyword>
<dbReference type="SUPFAM" id="SSF47384">
    <property type="entry name" value="Homodimeric domain of signal transducing histidine kinase"/>
    <property type="match status" value="1"/>
</dbReference>
<dbReference type="SMART" id="SM00387">
    <property type="entry name" value="HATPase_c"/>
    <property type="match status" value="1"/>
</dbReference>
<gene>
    <name evidence="19" type="ORF">AAD027_13955</name>
</gene>
<keyword evidence="4" id="KW-1003">Cell membrane</keyword>
<evidence type="ECO:0000313" key="20">
    <source>
        <dbReference type="Proteomes" id="UP001459204"/>
    </source>
</evidence>
<accession>A0ABU9J3L4</accession>
<feature type="domain" description="Histidine kinase" evidence="16">
    <location>
        <begin position="116"/>
        <end position="337"/>
    </location>
</feature>
<dbReference type="CDD" id="cd00088">
    <property type="entry name" value="HPT"/>
    <property type="match status" value="1"/>
</dbReference>
<keyword evidence="8 19" id="KW-0067">ATP-binding</keyword>
<keyword evidence="20" id="KW-1185">Reference proteome</keyword>
<comment type="subcellular location">
    <subcellularLocation>
        <location evidence="2">Cell membrane</location>
        <topology evidence="2">Multi-pass membrane protein</topology>
    </subcellularLocation>
</comment>
<sequence length="829" mass="89583">MPIAERAPIAPWVATALALATLAAIGVALAGLAGPWHLVAAGTGVATAIATLVVALRAREQARLHAGVQARAAMAESERDSLQRELQHHDRLEQDLVRAKQAAESAAMAKGEFLATMSHEIRTPLNGIVPMLEMLSRASLAPDQREMLNTASASSHQLLRIVDDILDYSKLEANKLELEITGFNLRELLDGVLQLMYRPAENKGLRLSLQLDPSVRLPVRGDPVRLRQVLTNLIGNAIKFTDRGSITVVVRRLGETAAQHLLRFEVRDTGIGIEEEARNRLFHSFSQADASTTRLYGGTGLGLAICRRIVDLMGGRIDVVSEIGRGSTFWFEVPLMKVIGDLRQRDNGALDHGRVLIVSPDARLRQRLALLSTNWGMQPVAVETTQEALDRLRLVAEQGQQDYIAVLADAGGIRSTALALHRAIDRRPLPDTLRLIWLYGDDAVPAELHPRSTLLSRQAPDADLRAALTGATPEPDTDADTPAMEEIFPSAPPAAPAPPAAQPALETMIEAVSLPAAALTVDLDAIPESPVVSAMRTRPRLLLVEDNPVNLLVAQKLLSALGFQCETAANGDIALKRMQVENFDLILMDCQMPVLDGYAATRRWREHELQHSPAQRLPIIAMTANAMAGDRQRCLDAGMDDYLAKPVSRDQLESCLHRWLPDRMTFVLRNAALAPAAEPATPAPPVATARAPAPSFPVLDQTMLEELREIAGDETARIIAVFLEDAPRLIGTLEKAAAVPDLDAMRDAAHTLKSSSANVGAMALSAAAKRVELGARARKLERPAVAVALVIAEYARARMALQGYAAQQLGRPLAAQVAAQSSPSSFVSR</sequence>
<dbReference type="SMART" id="SM00388">
    <property type="entry name" value="HisKA"/>
    <property type="match status" value="1"/>
</dbReference>
<dbReference type="InterPro" id="IPR003594">
    <property type="entry name" value="HATPase_dom"/>
</dbReference>
<dbReference type="Gene3D" id="1.10.287.130">
    <property type="match status" value="1"/>
</dbReference>
<keyword evidence="11 15" id="KW-0472">Membrane</keyword>
<dbReference type="RefSeq" id="WP_341726627.1">
    <property type="nucleotide sequence ID" value="NZ_JBBWWT010000006.1"/>
</dbReference>
<dbReference type="Pfam" id="PF00512">
    <property type="entry name" value="HisKA"/>
    <property type="match status" value="1"/>
</dbReference>
<evidence type="ECO:0000256" key="8">
    <source>
        <dbReference type="ARBA" id="ARBA00022840"/>
    </source>
</evidence>
<dbReference type="Gene3D" id="3.40.50.2300">
    <property type="match status" value="1"/>
</dbReference>
<evidence type="ECO:0000256" key="15">
    <source>
        <dbReference type="SAM" id="Phobius"/>
    </source>
</evidence>
<evidence type="ECO:0000259" key="16">
    <source>
        <dbReference type="PROSITE" id="PS50109"/>
    </source>
</evidence>
<name>A0ABU9J3L4_9GAMM</name>
<dbReference type="PANTHER" id="PTHR45339:SF1">
    <property type="entry name" value="HYBRID SIGNAL TRANSDUCTION HISTIDINE KINASE J"/>
    <property type="match status" value="1"/>
</dbReference>
<protein>
    <recommendedName>
        <fullName evidence="3">histidine kinase</fullName>
        <ecNumber evidence="3">2.7.13.3</ecNumber>
    </recommendedName>
</protein>
<dbReference type="InterPro" id="IPR001789">
    <property type="entry name" value="Sig_transdc_resp-reg_receiver"/>
</dbReference>
<dbReference type="Pfam" id="PF01627">
    <property type="entry name" value="Hpt"/>
    <property type="match status" value="1"/>
</dbReference>
<dbReference type="PROSITE" id="PS50110">
    <property type="entry name" value="RESPONSE_REGULATORY"/>
    <property type="match status" value="1"/>
</dbReference>
<dbReference type="Pfam" id="PF02518">
    <property type="entry name" value="HATPase_c"/>
    <property type="match status" value="1"/>
</dbReference>
<dbReference type="SUPFAM" id="SSF47226">
    <property type="entry name" value="Histidine-containing phosphotransfer domain, HPT domain"/>
    <property type="match status" value="1"/>
</dbReference>
<comment type="catalytic activity">
    <reaction evidence="1">
        <text>ATP + protein L-histidine = ADP + protein N-phospho-L-histidine.</text>
        <dbReference type="EC" id="2.7.13.3"/>
    </reaction>
</comment>
<evidence type="ECO:0000259" key="17">
    <source>
        <dbReference type="PROSITE" id="PS50110"/>
    </source>
</evidence>
<keyword evidence="5 13" id="KW-0597">Phosphoprotein</keyword>
<evidence type="ECO:0000256" key="5">
    <source>
        <dbReference type="ARBA" id="ARBA00022553"/>
    </source>
</evidence>
<dbReference type="InterPro" id="IPR004358">
    <property type="entry name" value="Sig_transdc_His_kin-like_C"/>
</dbReference>
<dbReference type="InterPro" id="IPR036890">
    <property type="entry name" value="HATPase_C_sf"/>
</dbReference>